<gene>
    <name evidence="9" type="primary">LOC103518045</name>
</gene>
<organism evidence="8 9">
    <name type="scientific">Diaphorina citri</name>
    <name type="common">Asian citrus psyllid</name>
    <dbReference type="NCBI Taxonomy" id="121845"/>
    <lineage>
        <taxon>Eukaryota</taxon>
        <taxon>Metazoa</taxon>
        <taxon>Ecdysozoa</taxon>
        <taxon>Arthropoda</taxon>
        <taxon>Hexapoda</taxon>
        <taxon>Insecta</taxon>
        <taxon>Pterygota</taxon>
        <taxon>Neoptera</taxon>
        <taxon>Paraneoptera</taxon>
        <taxon>Hemiptera</taxon>
        <taxon>Sternorrhyncha</taxon>
        <taxon>Psylloidea</taxon>
        <taxon>Psyllidae</taxon>
        <taxon>Diaphorininae</taxon>
        <taxon>Diaphorina</taxon>
    </lineage>
</organism>
<keyword evidence="4 7" id="KW-0812">Transmembrane</keyword>
<sequence>MPRNWSKSRLMLLALSRLILIPLFLGCALPRERPLITGEDHALMLSMMLGFTNGVVGSVPMIVAPSKVPEEHRELTGNIMTLSYNLGLTGGSLVAYLLDDMIGPLPSTSPCQTNRSLLAPDNYHESIKHMSRAINATLAPENFQDSIKHISKALNTTLTPTLSGGLSSPATSVLSLATSTVKSGSGLITKLVALTSTVATTLVAPQVISSTMSGIIINNSTSATTHSPDIDNNSIIF</sequence>
<feature type="transmembrane region" description="Helical" evidence="7">
    <location>
        <begin position="75"/>
        <end position="98"/>
    </location>
</feature>
<dbReference type="GO" id="GO:0008504">
    <property type="term" value="F:monoamine transmembrane transporter activity"/>
    <property type="evidence" value="ECO:0007669"/>
    <property type="project" value="TreeGrafter"/>
</dbReference>
<evidence type="ECO:0000256" key="5">
    <source>
        <dbReference type="ARBA" id="ARBA00022989"/>
    </source>
</evidence>
<dbReference type="SUPFAM" id="SSF103473">
    <property type="entry name" value="MFS general substrate transporter"/>
    <property type="match status" value="1"/>
</dbReference>
<evidence type="ECO:0000313" key="8">
    <source>
        <dbReference type="Proteomes" id="UP000079169"/>
    </source>
</evidence>
<evidence type="ECO:0000256" key="7">
    <source>
        <dbReference type="SAM" id="Phobius"/>
    </source>
</evidence>
<dbReference type="PANTHER" id="PTHR10332:SF10">
    <property type="entry name" value="EQUILIBRATIVE NUCLEOSIDE TRANSPORTER 4"/>
    <property type="match status" value="1"/>
</dbReference>
<name>A0A1S4ELV8_DIACI</name>
<dbReference type="Proteomes" id="UP000079169">
    <property type="component" value="Unplaced"/>
</dbReference>
<reference evidence="9" key="1">
    <citation type="submission" date="2025-08" db="UniProtKB">
        <authorList>
            <consortium name="RefSeq"/>
        </authorList>
    </citation>
    <scope>IDENTIFICATION</scope>
</reference>
<dbReference type="Pfam" id="PF01733">
    <property type="entry name" value="Nucleoside_tran"/>
    <property type="match status" value="1"/>
</dbReference>
<dbReference type="GeneID" id="103518045"/>
<evidence type="ECO:0000313" key="9">
    <source>
        <dbReference type="RefSeq" id="XP_017303161.1"/>
    </source>
</evidence>
<dbReference type="RefSeq" id="XP_017303161.1">
    <property type="nucleotide sequence ID" value="XM_017447672.2"/>
</dbReference>
<protein>
    <submittedName>
        <fullName evidence="9">Uncharacterized protein LOC103518045</fullName>
    </submittedName>
</protein>
<evidence type="ECO:0000256" key="3">
    <source>
        <dbReference type="ARBA" id="ARBA00022448"/>
    </source>
</evidence>
<dbReference type="PANTHER" id="PTHR10332">
    <property type="entry name" value="EQUILIBRATIVE NUCLEOSIDE TRANSPORTER"/>
    <property type="match status" value="1"/>
</dbReference>
<dbReference type="GO" id="GO:0005337">
    <property type="term" value="F:nucleoside transmembrane transporter activity"/>
    <property type="evidence" value="ECO:0007669"/>
    <property type="project" value="InterPro"/>
</dbReference>
<keyword evidence="6 7" id="KW-0472">Membrane</keyword>
<comment type="subcellular location">
    <subcellularLocation>
        <location evidence="1">Membrane</location>
        <topology evidence="1">Multi-pass membrane protein</topology>
    </subcellularLocation>
</comment>
<keyword evidence="8" id="KW-1185">Reference proteome</keyword>
<evidence type="ECO:0000256" key="2">
    <source>
        <dbReference type="ARBA" id="ARBA00007965"/>
    </source>
</evidence>
<dbReference type="InterPro" id="IPR002259">
    <property type="entry name" value="Eqnu_transpt"/>
</dbReference>
<dbReference type="InterPro" id="IPR036259">
    <property type="entry name" value="MFS_trans_sf"/>
</dbReference>
<dbReference type="KEGG" id="dci:103518045"/>
<dbReference type="AlphaFoldDB" id="A0A1S4ELV8"/>
<evidence type="ECO:0000256" key="6">
    <source>
        <dbReference type="ARBA" id="ARBA00023136"/>
    </source>
</evidence>
<keyword evidence="5 7" id="KW-1133">Transmembrane helix</keyword>
<evidence type="ECO:0000256" key="1">
    <source>
        <dbReference type="ARBA" id="ARBA00004141"/>
    </source>
</evidence>
<evidence type="ECO:0000256" key="4">
    <source>
        <dbReference type="ARBA" id="ARBA00022692"/>
    </source>
</evidence>
<dbReference type="GO" id="GO:0005886">
    <property type="term" value="C:plasma membrane"/>
    <property type="evidence" value="ECO:0007669"/>
    <property type="project" value="TreeGrafter"/>
</dbReference>
<comment type="similarity">
    <text evidence="2">Belongs to the SLC29A/ENT transporter (TC 2.A.57) family.</text>
</comment>
<dbReference type="PaxDb" id="121845-A0A1S4ELV8"/>
<feature type="transmembrane region" description="Helical" evidence="7">
    <location>
        <begin position="42"/>
        <end position="63"/>
    </location>
</feature>
<accession>A0A1S4ELV8</accession>
<keyword evidence="3" id="KW-0813">Transport</keyword>
<proteinExistence type="inferred from homology"/>
<dbReference type="PRINTS" id="PR01130">
    <property type="entry name" value="DERENTRNSPRT"/>
</dbReference>